<evidence type="ECO:0000259" key="6">
    <source>
        <dbReference type="Pfam" id="PF00266"/>
    </source>
</evidence>
<dbReference type="AlphaFoldDB" id="A0A7K4NUY3"/>
<dbReference type="Proteomes" id="UP000559282">
    <property type="component" value="Unassembled WGS sequence"/>
</dbReference>
<keyword evidence="4 7" id="KW-0808">Transferase</keyword>
<evidence type="ECO:0000256" key="3">
    <source>
        <dbReference type="ARBA" id="ARBA00022576"/>
    </source>
</evidence>
<dbReference type="InterPro" id="IPR015421">
    <property type="entry name" value="PyrdxlP-dep_Trfase_major"/>
</dbReference>
<keyword evidence="5" id="KW-0663">Pyridoxal phosphate</keyword>
<dbReference type="PANTHER" id="PTHR21152">
    <property type="entry name" value="AMINOTRANSFERASE CLASS V"/>
    <property type="match status" value="1"/>
</dbReference>
<feature type="domain" description="Aminotransferase class V" evidence="6">
    <location>
        <begin position="26"/>
        <end position="324"/>
    </location>
</feature>
<dbReference type="GO" id="GO:0019265">
    <property type="term" value="P:glycine biosynthetic process, by transamination of glyoxylate"/>
    <property type="evidence" value="ECO:0007669"/>
    <property type="project" value="TreeGrafter"/>
</dbReference>
<evidence type="ECO:0000313" key="8">
    <source>
        <dbReference type="Proteomes" id="UP000559282"/>
    </source>
</evidence>
<evidence type="ECO:0000256" key="1">
    <source>
        <dbReference type="ARBA" id="ARBA00001933"/>
    </source>
</evidence>
<reference evidence="7 8" key="1">
    <citation type="journal article" date="2019" name="Environ. Microbiol.">
        <title>Genomics insights into ecotype formation of ammonia-oxidizing archaea in the deep ocean.</title>
        <authorList>
            <person name="Wang Y."/>
            <person name="Huang J.M."/>
            <person name="Cui G.J."/>
            <person name="Nunoura T."/>
            <person name="Takaki Y."/>
            <person name="Li W.L."/>
            <person name="Li J."/>
            <person name="Gao Z.M."/>
            <person name="Takai K."/>
            <person name="Zhang A.Q."/>
            <person name="Stepanauskas R."/>
        </authorList>
    </citation>
    <scope>NUCLEOTIDE SEQUENCE [LARGE SCALE GENOMIC DNA]</scope>
    <source>
        <strain evidence="7 8">T1C4</strain>
    </source>
</reference>
<evidence type="ECO:0000313" key="7">
    <source>
        <dbReference type="EMBL" id="NWK06849.1"/>
    </source>
</evidence>
<comment type="cofactor">
    <cofactor evidence="1">
        <name>pyridoxal 5'-phosphate</name>
        <dbReference type="ChEBI" id="CHEBI:597326"/>
    </cofactor>
</comment>
<dbReference type="PIRSF" id="PIRSF000524">
    <property type="entry name" value="SPT"/>
    <property type="match status" value="1"/>
</dbReference>
<name>A0A7K4NUY3_9ARCH</name>
<comment type="similarity">
    <text evidence="2">Belongs to the class-V pyridoxal-phosphate-dependent aminotransferase family.</text>
</comment>
<dbReference type="Pfam" id="PF00266">
    <property type="entry name" value="Aminotran_5"/>
    <property type="match status" value="1"/>
</dbReference>
<evidence type="ECO:0000256" key="5">
    <source>
        <dbReference type="ARBA" id="ARBA00022898"/>
    </source>
</evidence>
<dbReference type="Gene3D" id="3.40.640.10">
    <property type="entry name" value="Type I PLP-dependent aspartate aminotransferase-like (Major domain)"/>
    <property type="match status" value="1"/>
</dbReference>
<comment type="caution">
    <text evidence="7">The sequence shown here is derived from an EMBL/GenBank/DDBJ whole genome shotgun (WGS) entry which is preliminary data.</text>
</comment>
<dbReference type="GO" id="GO:0008453">
    <property type="term" value="F:alanine-glyoxylate transaminase activity"/>
    <property type="evidence" value="ECO:0007669"/>
    <property type="project" value="TreeGrafter"/>
</dbReference>
<dbReference type="Gene3D" id="3.90.1150.10">
    <property type="entry name" value="Aspartate Aminotransferase, domain 1"/>
    <property type="match status" value="1"/>
</dbReference>
<dbReference type="InterPro" id="IPR000192">
    <property type="entry name" value="Aminotrans_V_dom"/>
</dbReference>
<evidence type="ECO:0000256" key="4">
    <source>
        <dbReference type="ARBA" id="ARBA00022679"/>
    </source>
</evidence>
<organism evidence="7 8">
    <name type="scientific">Marine Group I thaumarchaeote</name>
    <dbReference type="NCBI Taxonomy" id="2511932"/>
    <lineage>
        <taxon>Archaea</taxon>
        <taxon>Nitrososphaerota</taxon>
        <taxon>Marine Group I</taxon>
    </lineage>
</organism>
<keyword evidence="3 7" id="KW-0032">Aminotransferase</keyword>
<sequence>MEYLSMLPGPTNVPNRVMRAMLAPIINHRSDDFVELYTDVVKKTQQVFETQNDIVALSASGTGAVEAGVINLVKKDDKVIIPVNGEFSNRLSQLIEGQGANVVRLETPPGQNATFDQVKEAFDNNNDVKAFYVVHNETSTGTMVNYLDKISDLTSRNDTFYVVDSVSLLGGVELPVDKWNIDVCLTGSQKALAAPPGISPISVSAKAKKYMIENPPSTMYFNLARYFQYYEESKHTPFTPALPLLYAYREALTIMLEEGLQNVYKRHKICSDALYSGLSAIGLTPYVAKEEDRSISIVALNYLDGLEDKTFRNTLANKFRVLVAGGFGDLKGKVFRVGCMGEVSPYHVMRTISAISSTLSMMGYDTDAKAGLQTAEEKLKAL</sequence>
<dbReference type="InterPro" id="IPR015422">
    <property type="entry name" value="PyrdxlP-dep_Trfase_small"/>
</dbReference>
<accession>A0A7K4NUY3</accession>
<dbReference type="InterPro" id="IPR024169">
    <property type="entry name" value="SP_NH2Trfase/AEP_transaminase"/>
</dbReference>
<evidence type="ECO:0000256" key="2">
    <source>
        <dbReference type="ARBA" id="ARBA00009236"/>
    </source>
</evidence>
<proteinExistence type="inferred from homology"/>
<gene>
    <name evidence="7" type="ORF">HX847_00205</name>
</gene>
<dbReference type="SUPFAM" id="SSF53383">
    <property type="entry name" value="PLP-dependent transferases"/>
    <property type="match status" value="1"/>
</dbReference>
<dbReference type="GO" id="GO:0004760">
    <property type="term" value="F:L-serine-pyruvate transaminase activity"/>
    <property type="evidence" value="ECO:0007669"/>
    <property type="project" value="TreeGrafter"/>
</dbReference>
<dbReference type="PANTHER" id="PTHR21152:SF24">
    <property type="entry name" value="ALANINE--GLYOXYLATE AMINOTRANSFERASE 1"/>
    <property type="match status" value="1"/>
</dbReference>
<protein>
    <submittedName>
        <fullName evidence="7">Alanine--glyoxylate aminotransferase family protein</fullName>
    </submittedName>
</protein>
<dbReference type="InterPro" id="IPR015424">
    <property type="entry name" value="PyrdxlP-dep_Trfase"/>
</dbReference>
<dbReference type="EMBL" id="JACATF010000001">
    <property type="protein sequence ID" value="NWK06849.1"/>
    <property type="molecule type" value="Genomic_DNA"/>
</dbReference>